<sequence length="288" mass="31516">MSRSQALPQGQPSIAPAVAPSIAVELSQAAVSFGKPGKTVAALQETNLRIAAGEFVALVGPSGCGKSTILRLTAGLLNPTRGAVIVGGREVGAKALRIGMAFQNPTMLPWLTIERNVMLPLKIVRPFRSDYRAKRKTEFRDRVHALLADVGLDKFANHYPWQLSGGMLQRANLCRALIHEPSLLLLDEPFGALDQFTREELWGTMQSLWLKRKPTVLLITHDLKEAGFLASRICVMSARPGRIIDDSAVDFPRPRTVDMTFDADFVALNQRLRDLIIDARSDAAIQGA</sequence>
<dbReference type="CDD" id="cd03293">
    <property type="entry name" value="ABC_NrtD_SsuB_transporters"/>
    <property type="match status" value="1"/>
</dbReference>
<dbReference type="PROSITE" id="PS50893">
    <property type="entry name" value="ABC_TRANSPORTER_2"/>
    <property type="match status" value="1"/>
</dbReference>
<reference evidence="7" key="1">
    <citation type="submission" date="2017-10" db="EMBL/GenBank/DDBJ databases">
        <authorList>
            <person name="Kravchenko I.K."/>
            <person name="Grouzdev D.S."/>
        </authorList>
    </citation>
    <scope>NUCLEOTIDE SEQUENCE [LARGE SCALE GENOMIC DNA]</scope>
    <source>
        <strain evidence="7">B2</strain>
    </source>
</reference>
<dbReference type="InterPro" id="IPR050166">
    <property type="entry name" value="ABC_transporter_ATP-bind"/>
</dbReference>
<dbReference type="PANTHER" id="PTHR42788:SF13">
    <property type="entry name" value="ALIPHATIC SULFONATES IMPORT ATP-BINDING PROTEIN SSUB"/>
    <property type="match status" value="1"/>
</dbReference>
<dbReference type="PROSITE" id="PS00211">
    <property type="entry name" value="ABC_TRANSPORTER_1"/>
    <property type="match status" value="1"/>
</dbReference>
<dbReference type="InterPro" id="IPR017871">
    <property type="entry name" value="ABC_transporter-like_CS"/>
</dbReference>
<accession>A0A2B8BED3</accession>
<dbReference type="Gene3D" id="3.40.50.300">
    <property type="entry name" value="P-loop containing nucleotide triphosphate hydrolases"/>
    <property type="match status" value="1"/>
</dbReference>
<protein>
    <submittedName>
        <fullName evidence="6">Nitrate ABC transporter ATP-binding protein</fullName>
    </submittedName>
</protein>
<dbReference type="InterPro" id="IPR003593">
    <property type="entry name" value="AAA+_ATPase"/>
</dbReference>
<evidence type="ECO:0000259" key="5">
    <source>
        <dbReference type="PROSITE" id="PS50893"/>
    </source>
</evidence>
<organism evidence="6 7">
    <name type="scientific">Azospirillum palustre</name>
    <dbReference type="NCBI Taxonomy" id="2044885"/>
    <lineage>
        <taxon>Bacteria</taxon>
        <taxon>Pseudomonadati</taxon>
        <taxon>Pseudomonadota</taxon>
        <taxon>Alphaproteobacteria</taxon>
        <taxon>Rhodospirillales</taxon>
        <taxon>Azospirillaceae</taxon>
        <taxon>Azospirillum</taxon>
    </lineage>
</organism>
<dbReference type="PANTHER" id="PTHR42788">
    <property type="entry name" value="TAURINE IMPORT ATP-BINDING PROTEIN-RELATED"/>
    <property type="match status" value="1"/>
</dbReference>
<comment type="caution">
    <text evidence="6">The sequence shown here is derived from an EMBL/GenBank/DDBJ whole genome shotgun (WGS) entry which is preliminary data.</text>
</comment>
<comment type="similarity">
    <text evidence="1">Belongs to the ABC transporter superfamily.</text>
</comment>
<keyword evidence="2" id="KW-0813">Transport</keyword>
<evidence type="ECO:0000256" key="2">
    <source>
        <dbReference type="ARBA" id="ARBA00022448"/>
    </source>
</evidence>
<dbReference type="InterPro" id="IPR027417">
    <property type="entry name" value="P-loop_NTPase"/>
</dbReference>
<evidence type="ECO:0000256" key="3">
    <source>
        <dbReference type="ARBA" id="ARBA00022741"/>
    </source>
</evidence>
<evidence type="ECO:0000256" key="4">
    <source>
        <dbReference type="ARBA" id="ARBA00022840"/>
    </source>
</evidence>
<dbReference type="Pfam" id="PF00005">
    <property type="entry name" value="ABC_tran"/>
    <property type="match status" value="1"/>
</dbReference>
<gene>
    <name evidence="6" type="ORF">CRT60_14305</name>
</gene>
<dbReference type="SMART" id="SM00382">
    <property type="entry name" value="AAA"/>
    <property type="match status" value="1"/>
</dbReference>
<dbReference type="Proteomes" id="UP000225379">
    <property type="component" value="Unassembled WGS sequence"/>
</dbReference>
<keyword evidence="7" id="KW-1185">Reference proteome</keyword>
<evidence type="ECO:0000313" key="6">
    <source>
        <dbReference type="EMBL" id="PGH56140.1"/>
    </source>
</evidence>
<proteinExistence type="inferred from homology"/>
<feature type="domain" description="ABC transporter" evidence="5">
    <location>
        <begin position="24"/>
        <end position="263"/>
    </location>
</feature>
<dbReference type="AlphaFoldDB" id="A0A2B8BED3"/>
<dbReference type="EMBL" id="PDKW01000041">
    <property type="protein sequence ID" value="PGH56140.1"/>
    <property type="molecule type" value="Genomic_DNA"/>
</dbReference>
<dbReference type="SUPFAM" id="SSF52540">
    <property type="entry name" value="P-loop containing nucleoside triphosphate hydrolases"/>
    <property type="match status" value="1"/>
</dbReference>
<dbReference type="GO" id="GO:0016887">
    <property type="term" value="F:ATP hydrolysis activity"/>
    <property type="evidence" value="ECO:0007669"/>
    <property type="project" value="InterPro"/>
</dbReference>
<dbReference type="OrthoDB" id="8016555at2"/>
<keyword evidence="4 6" id="KW-0067">ATP-binding</keyword>
<dbReference type="InterPro" id="IPR003439">
    <property type="entry name" value="ABC_transporter-like_ATP-bd"/>
</dbReference>
<evidence type="ECO:0000256" key="1">
    <source>
        <dbReference type="ARBA" id="ARBA00005417"/>
    </source>
</evidence>
<dbReference type="RefSeq" id="WP_098737106.1">
    <property type="nucleotide sequence ID" value="NZ_PDKW01000041.1"/>
</dbReference>
<keyword evidence="3" id="KW-0547">Nucleotide-binding</keyword>
<dbReference type="GO" id="GO:0005524">
    <property type="term" value="F:ATP binding"/>
    <property type="evidence" value="ECO:0007669"/>
    <property type="project" value="UniProtKB-KW"/>
</dbReference>
<evidence type="ECO:0000313" key="7">
    <source>
        <dbReference type="Proteomes" id="UP000225379"/>
    </source>
</evidence>
<name>A0A2B8BED3_9PROT</name>